<dbReference type="RefSeq" id="WP_045055038.1">
    <property type="nucleotide sequence ID" value="NZ_CAWMDP010000050.1"/>
</dbReference>
<name>A0A0D8ZSD2_9CYAN</name>
<keyword evidence="2" id="KW-1185">Reference proteome</keyword>
<dbReference type="EMBL" id="JYON01000012">
    <property type="protein sequence ID" value="KJH71414.1"/>
    <property type="molecule type" value="Genomic_DNA"/>
</dbReference>
<sequence length="174" mass="19248">MFSIVNQANSAVRRDLQQWSQIATESVERAIGNDSPLQRRIEVNANVISDLLLEALVSPEDFRGVRDDRGNLQAGAIVIDMADHLFVEYIVTAPWNITQDSPLSVNKAATALMSLLALESDRNGHFGRILLYALPDAIEFYQKIGFIETGEGSPNAPELELTIAAARRLLDRQT</sequence>
<accession>A0A0D8ZSD2</accession>
<evidence type="ECO:0000313" key="1">
    <source>
        <dbReference type="EMBL" id="KJH71414.1"/>
    </source>
</evidence>
<dbReference type="SUPFAM" id="SSF55729">
    <property type="entry name" value="Acyl-CoA N-acyltransferases (Nat)"/>
    <property type="match status" value="1"/>
</dbReference>
<evidence type="ECO:0008006" key="3">
    <source>
        <dbReference type="Google" id="ProtNLM"/>
    </source>
</evidence>
<evidence type="ECO:0000313" key="2">
    <source>
        <dbReference type="Proteomes" id="UP000032452"/>
    </source>
</evidence>
<protein>
    <recommendedName>
        <fullName evidence="3">N-acetyltransferase domain-containing protein</fullName>
    </recommendedName>
</protein>
<dbReference type="Proteomes" id="UP000032452">
    <property type="component" value="Unassembled WGS sequence"/>
</dbReference>
<gene>
    <name evidence="1" type="ORF">UH38_12735</name>
</gene>
<comment type="caution">
    <text evidence="1">The sequence shown here is derived from an EMBL/GenBank/DDBJ whole genome shotgun (WGS) entry which is preliminary data.</text>
</comment>
<reference evidence="1 2" key="1">
    <citation type="submission" date="2015-02" db="EMBL/GenBank/DDBJ databases">
        <title>Draft genome of a novel marine cyanobacterium (Chroococcales) isolated from South Atlantic Ocean.</title>
        <authorList>
            <person name="Rigonato J."/>
            <person name="Alvarenga D.O."/>
            <person name="Branco L.H."/>
            <person name="Varani A.M."/>
            <person name="Brandini F.P."/>
            <person name="Fiore M.F."/>
        </authorList>
    </citation>
    <scope>NUCLEOTIDE SEQUENCE [LARGE SCALE GENOMIC DNA]</scope>
    <source>
        <strain evidence="1 2">CENA595</strain>
    </source>
</reference>
<dbReference type="AlphaFoldDB" id="A0A0D8ZSD2"/>
<proteinExistence type="predicted"/>
<dbReference type="InterPro" id="IPR016181">
    <property type="entry name" value="Acyl_CoA_acyltransferase"/>
</dbReference>
<dbReference type="OrthoDB" id="581742at2"/>
<dbReference type="STRING" id="1618023.UH38_12735"/>
<organism evidence="1 2">
    <name type="scientific">Aliterella atlantica CENA595</name>
    <dbReference type="NCBI Taxonomy" id="1618023"/>
    <lineage>
        <taxon>Bacteria</taxon>
        <taxon>Bacillati</taxon>
        <taxon>Cyanobacteriota</taxon>
        <taxon>Cyanophyceae</taxon>
        <taxon>Chroococcidiopsidales</taxon>
        <taxon>Aliterellaceae</taxon>
        <taxon>Aliterella</taxon>
    </lineage>
</organism>